<evidence type="ECO:0000256" key="2">
    <source>
        <dbReference type="ARBA" id="ARBA00023125"/>
    </source>
</evidence>
<accession>A0A3D8YHR4</accession>
<evidence type="ECO:0000313" key="5">
    <source>
        <dbReference type="EMBL" id="REA64358.1"/>
    </source>
</evidence>
<dbReference type="CDD" id="cd06267">
    <property type="entry name" value="PBP1_LacI_sugar_binding-like"/>
    <property type="match status" value="1"/>
</dbReference>
<feature type="domain" description="HTH lacI-type" evidence="4">
    <location>
        <begin position="6"/>
        <end position="60"/>
    </location>
</feature>
<dbReference type="Gene3D" id="1.10.260.40">
    <property type="entry name" value="lambda repressor-like DNA-binding domains"/>
    <property type="match status" value="1"/>
</dbReference>
<dbReference type="SUPFAM" id="SSF47413">
    <property type="entry name" value="lambda repressor-like DNA-binding domains"/>
    <property type="match status" value="1"/>
</dbReference>
<dbReference type="InterPro" id="IPR010982">
    <property type="entry name" value="Lambda_DNA-bd_dom_sf"/>
</dbReference>
<dbReference type="AlphaFoldDB" id="A0A3D8YHR4"/>
<keyword evidence="1" id="KW-0805">Transcription regulation</keyword>
<dbReference type="OrthoDB" id="833520at2"/>
<dbReference type="Proteomes" id="UP000256373">
    <property type="component" value="Unassembled WGS sequence"/>
</dbReference>
<dbReference type="EMBL" id="QNUL01000001">
    <property type="protein sequence ID" value="REA64358.1"/>
    <property type="molecule type" value="Genomic_DNA"/>
</dbReference>
<dbReference type="InterPro" id="IPR028082">
    <property type="entry name" value="Peripla_BP_I"/>
</dbReference>
<keyword evidence="6" id="KW-1185">Reference proteome</keyword>
<proteinExistence type="predicted"/>
<name>A0A3D8YHR4_9BACT</name>
<dbReference type="SUPFAM" id="SSF53822">
    <property type="entry name" value="Periplasmic binding protein-like I"/>
    <property type="match status" value="1"/>
</dbReference>
<dbReference type="PROSITE" id="PS50932">
    <property type="entry name" value="HTH_LACI_2"/>
    <property type="match status" value="1"/>
</dbReference>
<gene>
    <name evidence="5" type="ORF">DSL64_02060</name>
</gene>
<keyword evidence="2" id="KW-0238">DNA-binding</keyword>
<dbReference type="PANTHER" id="PTHR30146">
    <property type="entry name" value="LACI-RELATED TRANSCRIPTIONAL REPRESSOR"/>
    <property type="match status" value="1"/>
</dbReference>
<evidence type="ECO:0000256" key="1">
    <source>
        <dbReference type="ARBA" id="ARBA00023015"/>
    </source>
</evidence>
<sequence>MRRRYITIKDIAKALDISVATVSRALRDAYDVNPHTRQRVLDMATELNYKPNFNATGLVKRSTHNIGVLLPAITNYYFSTVITGIQQVANENGFNLILYLTNDSEETEIRIVEELSLSSLDGLLACVSAHENNYAHFSQIIDDGLPVVFFDRVAAHIDASKVMQDDYNGAFMAVEHLIHSGYRKIAHITGPKELSLTQNRLNGYIHALEKHGMRYDPDMVVHSGFSQADGVGDIEILFSSIGSEPDAIFAVNDRKGIGAILALKQRNILVGPQVGVIGFTNDPICEIVSPTLSTVAEPAYQVGREGCSLLLKHIAKANFAARSVTLSAELIARQSTQRS</sequence>
<comment type="caution">
    <text evidence="5">The sequence shown here is derived from an EMBL/GenBank/DDBJ whole genome shotgun (WGS) entry which is preliminary data.</text>
</comment>
<dbReference type="RefSeq" id="WP_115828965.1">
    <property type="nucleotide sequence ID" value="NZ_QNUL01000001.1"/>
</dbReference>
<evidence type="ECO:0000313" key="6">
    <source>
        <dbReference type="Proteomes" id="UP000256373"/>
    </source>
</evidence>
<dbReference type="InterPro" id="IPR000843">
    <property type="entry name" value="HTH_LacI"/>
</dbReference>
<dbReference type="Gene3D" id="3.40.50.2300">
    <property type="match status" value="2"/>
</dbReference>
<organism evidence="5 6">
    <name type="scientific">Dyadobacter luteus</name>
    <dbReference type="NCBI Taxonomy" id="2259619"/>
    <lineage>
        <taxon>Bacteria</taxon>
        <taxon>Pseudomonadati</taxon>
        <taxon>Bacteroidota</taxon>
        <taxon>Cytophagia</taxon>
        <taxon>Cytophagales</taxon>
        <taxon>Spirosomataceae</taxon>
        <taxon>Dyadobacter</taxon>
    </lineage>
</organism>
<dbReference type="PANTHER" id="PTHR30146:SF109">
    <property type="entry name" value="HTH-TYPE TRANSCRIPTIONAL REGULATOR GALS"/>
    <property type="match status" value="1"/>
</dbReference>
<evidence type="ECO:0000256" key="3">
    <source>
        <dbReference type="ARBA" id="ARBA00023163"/>
    </source>
</evidence>
<reference evidence="5 6" key="1">
    <citation type="submission" date="2018-07" db="EMBL/GenBank/DDBJ databases">
        <title>Dyadobacter roseus sp. nov., isolated from rose rhizosphere soil.</title>
        <authorList>
            <person name="Chen L."/>
        </authorList>
    </citation>
    <scope>NUCLEOTIDE SEQUENCE [LARGE SCALE GENOMIC DNA]</scope>
    <source>
        <strain evidence="5 6">RS19</strain>
    </source>
</reference>
<dbReference type="SMART" id="SM00354">
    <property type="entry name" value="HTH_LACI"/>
    <property type="match status" value="1"/>
</dbReference>
<dbReference type="GO" id="GO:0003700">
    <property type="term" value="F:DNA-binding transcription factor activity"/>
    <property type="evidence" value="ECO:0007669"/>
    <property type="project" value="TreeGrafter"/>
</dbReference>
<evidence type="ECO:0000259" key="4">
    <source>
        <dbReference type="PROSITE" id="PS50932"/>
    </source>
</evidence>
<keyword evidence="3" id="KW-0804">Transcription</keyword>
<dbReference type="InterPro" id="IPR046335">
    <property type="entry name" value="LacI/GalR-like_sensor"/>
</dbReference>
<dbReference type="CDD" id="cd01392">
    <property type="entry name" value="HTH_LacI"/>
    <property type="match status" value="1"/>
</dbReference>
<dbReference type="Pfam" id="PF00356">
    <property type="entry name" value="LacI"/>
    <property type="match status" value="1"/>
</dbReference>
<dbReference type="Pfam" id="PF13377">
    <property type="entry name" value="Peripla_BP_3"/>
    <property type="match status" value="1"/>
</dbReference>
<dbReference type="GO" id="GO:0000976">
    <property type="term" value="F:transcription cis-regulatory region binding"/>
    <property type="evidence" value="ECO:0007669"/>
    <property type="project" value="TreeGrafter"/>
</dbReference>
<protein>
    <submittedName>
        <fullName evidence="5">LacI family transcriptional regulator</fullName>
    </submittedName>
</protein>